<keyword evidence="1" id="KW-0472">Membrane</keyword>
<feature type="transmembrane region" description="Helical" evidence="1">
    <location>
        <begin position="20"/>
        <end position="39"/>
    </location>
</feature>
<sequence length="104" mass="12865">MKLKELRQKRWFKIVSNRYVLLLLIFAFWMFFLDSNSWLTHHELDQEVNELQENKEYYQKEIAKDGATINKLNDSFELESYARQHYYMKRANEDIFIIQYDTID</sequence>
<evidence type="ECO:0000313" key="2">
    <source>
        <dbReference type="EMBL" id="EHQ04381.1"/>
    </source>
</evidence>
<dbReference type="OrthoDB" id="1467719at2"/>
<dbReference type="eggNOG" id="COG2919">
    <property type="taxonomic scope" value="Bacteria"/>
</dbReference>
<dbReference type="AlphaFoldDB" id="H2BR62"/>
<proteinExistence type="predicted"/>
<gene>
    <name evidence="2" type="ORF">Gilli_0231</name>
</gene>
<evidence type="ECO:0000313" key="3">
    <source>
        <dbReference type="Proteomes" id="UP000003844"/>
    </source>
</evidence>
<accession>H2BR62</accession>
<keyword evidence="1" id="KW-0812">Transmembrane</keyword>
<organism evidence="2 3">
    <name type="scientific">Gillisia limnaea (strain DSM 15749 / LMG 21470 / R-8282)</name>
    <dbReference type="NCBI Taxonomy" id="865937"/>
    <lineage>
        <taxon>Bacteria</taxon>
        <taxon>Pseudomonadati</taxon>
        <taxon>Bacteroidota</taxon>
        <taxon>Flavobacteriia</taxon>
        <taxon>Flavobacteriales</taxon>
        <taxon>Flavobacteriaceae</taxon>
        <taxon>Gillisia</taxon>
    </lineage>
</organism>
<dbReference type="EMBL" id="JH594605">
    <property type="protein sequence ID" value="EHQ04381.1"/>
    <property type="molecule type" value="Genomic_DNA"/>
</dbReference>
<dbReference type="InterPro" id="IPR007060">
    <property type="entry name" value="FtsL/DivIC"/>
</dbReference>
<keyword evidence="3" id="KW-1185">Reference proteome</keyword>
<evidence type="ECO:0000256" key="1">
    <source>
        <dbReference type="SAM" id="Phobius"/>
    </source>
</evidence>
<keyword evidence="1" id="KW-1133">Transmembrane helix</keyword>
<protein>
    <submittedName>
        <fullName evidence="2">Septum formation initiator</fullName>
    </submittedName>
</protein>
<dbReference type="STRING" id="865937.Gilli_0231"/>
<name>H2BR62_GILLR</name>
<dbReference type="Pfam" id="PF04977">
    <property type="entry name" value="DivIC"/>
    <property type="match status" value="1"/>
</dbReference>
<dbReference type="RefSeq" id="WP_006987273.1">
    <property type="nucleotide sequence ID" value="NZ_JH594605.1"/>
</dbReference>
<reference evidence="3" key="1">
    <citation type="journal article" date="2012" name="Stand. Genomic Sci.">
        <title>Genome sequence of the Antarctic rhodopsins-containing flavobacterium Gillisia limnaea type strain (R-8282(T)).</title>
        <authorList>
            <person name="Riedel T."/>
            <person name="Held B."/>
            <person name="Nolan M."/>
            <person name="Lucas S."/>
            <person name="Lapidus A."/>
            <person name="Tice H."/>
            <person name="Del Rio T.G."/>
            <person name="Cheng J.F."/>
            <person name="Han C."/>
            <person name="Tapia R."/>
            <person name="Goodwin L.A."/>
            <person name="Pitluck S."/>
            <person name="Liolios K."/>
            <person name="Mavromatis K."/>
            <person name="Pagani I."/>
            <person name="Ivanova N."/>
            <person name="Mikhailova N."/>
            <person name="Pati A."/>
            <person name="Chen A."/>
            <person name="Palaniappan K."/>
            <person name="Land M."/>
            <person name="Rohde M."/>
            <person name="Tindall B.J."/>
            <person name="Detter J.C."/>
            <person name="Goker M."/>
            <person name="Bristow J."/>
            <person name="Eisen J.A."/>
            <person name="Markowitz V."/>
            <person name="Hugenholtz P."/>
            <person name="Kyrpides N.C."/>
            <person name="Klenk H.P."/>
            <person name="Woyke T."/>
        </authorList>
    </citation>
    <scope>NUCLEOTIDE SEQUENCE [LARGE SCALE GENOMIC DNA]</scope>
    <source>
        <strain evidence="3">DSM 15749 / LMG 21470 / R-8282</strain>
    </source>
</reference>
<dbReference type="Proteomes" id="UP000003844">
    <property type="component" value="Unassembled WGS sequence"/>
</dbReference>
<dbReference type="HOGENOM" id="CLU_148655_2_0_10"/>